<proteinExistence type="predicted"/>
<evidence type="ECO:0000313" key="1">
    <source>
        <dbReference type="EMBL" id="TFK74805.1"/>
    </source>
</evidence>
<reference evidence="1 2" key="1">
    <citation type="journal article" date="2019" name="Nat. Ecol. Evol.">
        <title>Megaphylogeny resolves global patterns of mushroom evolution.</title>
        <authorList>
            <person name="Varga T."/>
            <person name="Krizsan K."/>
            <person name="Foldi C."/>
            <person name="Dima B."/>
            <person name="Sanchez-Garcia M."/>
            <person name="Sanchez-Ramirez S."/>
            <person name="Szollosi G.J."/>
            <person name="Szarkandi J.G."/>
            <person name="Papp V."/>
            <person name="Albert L."/>
            <person name="Andreopoulos W."/>
            <person name="Angelini C."/>
            <person name="Antonin V."/>
            <person name="Barry K.W."/>
            <person name="Bougher N.L."/>
            <person name="Buchanan P."/>
            <person name="Buyck B."/>
            <person name="Bense V."/>
            <person name="Catcheside P."/>
            <person name="Chovatia M."/>
            <person name="Cooper J."/>
            <person name="Damon W."/>
            <person name="Desjardin D."/>
            <person name="Finy P."/>
            <person name="Geml J."/>
            <person name="Haridas S."/>
            <person name="Hughes K."/>
            <person name="Justo A."/>
            <person name="Karasinski D."/>
            <person name="Kautmanova I."/>
            <person name="Kiss B."/>
            <person name="Kocsube S."/>
            <person name="Kotiranta H."/>
            <person name="LaButti K.M."/>
            <person name="Lechner B.E."/>
            <person name="Liimatainen K."/>
            <person name="Lipzen A."/>
            <person name="Lukacs Z."/>
            <person name="Mihaltcheva S."/>
            <person name="Morgado L.N."/>
            <person name="Niskanen T."/>
            <person name="Noordeloos M.E."/>
            <person name="Ohm R.A."/>
            <person name="Ortiz-Santana B."/>
            <person name="Ovrebo C."/>
            <person name="Racz N."/>
            <person name="Riley R."/>
            <person name="Savchenko A."/>
            <person name="Shiryaev A."/>
            <person name="Soop K."/>
            <person name="Spirin V."/>
            <person name="Szebenyi C."/>
            <person name="Tomsovsky M."/>
            <person name="Tulloss R.E."/>
            <person name="Uehling J."/>
            <person name="Grigoriev I.V."/>
            <person name="Vagvolgyi C."/>
            <person name="Papp T."/>
            <person name="Martin F.M."/>
            <person name="Miettinen O."/>
            <person name="Hibbett D.S."/>
            <person name="Nagy L.G."/>
        </authorList>
    </citation>
    <scope>NUCLEOTIDE SEQUENCE [LARGE SCALE GENOMIC DNA]</scope>
    <source>
        <strain evidence="1 2">NL-1719</strain>
    </source>
</reference>
<keyword evidence="2" id="KW-1185">Reference proteome</keyword>
<gene>
    <name evidence="1" type="ORF">BDN72DRAFT_633072</name>
</gene>
<dbReference type="EMBL" id="ML208266">
    <property type="protein sequence ID" value="TFK74805.1"/>
    <property type="molecule type" value="Genomic_DNA"/>
</dbReference>
<sequence length="635" mass="69136">MEYFSPERALLNAKFEGYKLDLISQEDAVARYALEYQPTQATVSGKAPLSFEEVQSRISHNHLSVLPEHGVAIYVDKNLRVILADLNESRPTFRVIFDIPRSIQTTENSSSHQEYPSALLLSPALAVASDGQGLLYLLRLAEPGRPADTIGTYRLPDDAPFRLHNVFNTTTGSAVAVLSSRASEPPQPIAQTSATPKRKIVKFNIWAAQLSTGLRPEIGVLDILWQRTGEDVPFYTSYFPPSDSYVVLGGSIYNEVDESLPKPYEPTPDEIAPIPRLDENLDTKAGAVASPPPYSWTQTSDSVTIAFPLPSSTPKSHMKVTFAATALTLHVDTPIDSSAPIPKYTSKKLWDGISPSTSYWTWDREAEHTFGLLTLHLDKQHEGTKWMQVFAASATSVQGDTQTSPEDVEVPETVDASELWKIRETLEKYTAALRDGKDPSGLGLGSGVPSLAEGEMDEEVDGSVGRSAFVTWVDGKGATPSWSKENATIPIQVLSTPFPGTPPSEISLIAKNNVDGVVFSLTQPNPNSSIPDALTWMHTSTYSALSFVLASKRDTRFTYHTQRGVFAFENGSQNRGGNVYIYRPAPISEKWAKQSILKVADGQGGSLLGIGVVSVKGAPLVVCLTETELVLIQGL</sequence>
<name>A0ACD3BAD5_9AGAR</name>
<accession>A0ACD3BAD5</accession>
<organism evidence="1 2">
    <name type="scientific">Pluteus cervinus</name>
    <dbReference type="NCBI Taxonomy" id="181527"/>
    <lineage>
        <taxon>Eukaryota</taxon>
        <taxon>Fungi</taxon>
        <taxon>Dikarya</taxon>
        <taxon>Basidiomycota</taxon>
        <taxon>Agaricomycotina</taxon>
        <taxon>Agaricomycetes</taxon>
        <taxon>Agaricomycetidae</taxon>
        <taxon>Agaricales</taxon>
        <taxon>Pluteineae</taxon>
        <taxon>Pluteaceae</taxon>
        <taxon>Pluteus</taxon>
    </lineage>
</organism>
<protein>
    <submittedName>
        <fullName evidence="1">Uncharacterized protein</fullName>
    </submittedName>
</protein>
<evidence type="ECO:0000313" key="2">
    <source>
        <dbReference type="Proteomes" id="UP000308600"/>
    </source>
</evidence>
<dbReference type="Proteomes" id="UP000308600">
    <property type="component" value="Unassembled WGS sequence"/>
</dbReference>